<reference evidence="2 3" key="1">
    <citation type="submission" date="2024-03" db="EMBL/GenBank/DDBJ databases">
        <title>The Acrasis kona genome and developmental transcriptomes reveal deep origins of eukaryotic multicellular pathways.</title>
        <authorList>
            <person name="Sheikh S."/>
            <person name="Fu C.-J."/>
            <person name="Brown M.W."/>
            <person name="Baldauf S.L."/>
        </authorList>
    </citation>
    <scope>NUCLEOTIDE SEQUENCE [LARGE SCALE GENOMIC DNA]</scope>
    <source>
        <strain evidence="2 3">ATCC MYA-3509</strain>
    </source>
</reference>
<organism evidence="2 3">
    <name type="scientific">Acrasis kona</name>
    <dbReference type="NCBI Taxonomy" id="1008807"/>
    <lineage>
        <taxon>Eukaryota</taxon>
        <taxon>Discoba</taxon>
        <taxon>Heterolobosea</taxon>
        <taxon>Tetramitia</taxon>
        <taxon>Eutetramitia</taxon>
        <taxon>Acrasidae</taxon>
        <taxon>Acrasis</taxon>
    </lineage>
</organism>
<dbReference type="InterPro" id="IPR001695">
    <property type="entry name" value="Lysyl_oxidase"/>
</dbReference>
<evidence type="ECO:0000256" key="1">
    <source>
        <dbReference type="SAM" id="SignalP"/>
    </source>
</evidence>
<sequence length="680" mass="76056">MLRALLIAILMALALAQSSKFTKAVGAPALVQVVVESETAILLDNVPSDLYDYVVNRYTTIKSDYWVEKAKRHYKFSWYYEQWRMYFDPTFVSGAQSKVGVRTQIPHTPEDTWRITLLSDTPTIKTVQYNVANGDGADVTHKYLVMPYRFTTYIITDHNSLVISEPDLNAVNTTHTDVIIVPRDPEDVLQRTGYACMDEAEFPPGSVESATAWAFWDTTCVVENPNTATSESGMYHCHFSIYPNQTCMAAADAAIGTHAMNYVFNRVQWSDSIANEYRRGNVVMDNQGGDIRVLQNRLNVQRIEYRYIPETSCALVEGCVKAAGYRRLLKFDAATLNAGSDPIHVGNITDSIFSQMYVHNVYEYSGCHNHMHFQFYANYSYGPKLGNKQAWCMESINRVYNHERVPINTDYWKCGFQGIYTGWSDEYIAGIECQWIDITETAEESIEHLGFEANPQGFLCEGIPVTDATGNYIFDPTPYKTQIGNKPIDKPRCTYRNGYGNNNYASTYYYIAPNSTLINDACLYEQIGEQRDCGWQYVSMGTCTPGRTVTVTVKLDKTATASADAQVVRVCEYSKKLQTGLACAYNSPSYLTGKTVLGSSSVLVSFTCPSGPAAFDAYGNKKTLSDNSEPGGAFSIYSAPYTSSSSYKRLTLPDLKSSATKLNSMSWIVVLCALLLMLNM</sequence>
<dbReference type="GO" id="GO:0016641">
    <property type="term" value="F:oxidoreductase activity, acting on the CH-NH2 group of donors, oxygen as acceptor"/>
    <property type="evidence" value="ECO:0007669"/>
    <property type="project" value="InterPro"/>
</dbReference>
<dbReference type="Pfam" id="PF01186">
    <property type="entry name" value="Lysyl_oxidase"/>
    <property type="match status" value="1"/>
</dbReference>
<name>A0AAW2ZNK7_9EUKA</name>
<dbReference type="GO" id="GO:0005507">
    <property type="term" value="F:copper ion binding"/>
    <property type="evidence" value="ECO:0007669"/>
    <property type="project" value="InterPro"/>
</dbReference>
<keyword evidence="1" id="KW-0732">Signal</keyword>
<feature type="signal peptide" evidence="1">
    <location>
        <begin position="1"/>
        <end position="16"/>
    </location>
</feature>
<feature type="chain" id="PRO_5043744353" evidence="1">
    <location>
        <begin position="17"/>
        <end position="680"/>
    </location>
</feature>
<protein>
    <submittedName>
        <fullName evidence="2">Protein-lysine 6-oxidase</fullName>
    </submittedName>
</protein>
<gene>
    <name evidence="2" type="ORF">AKO1_009748</name>
</gene>
<comment type="caution">
    <text evidence="2">The sequence shown here is derived from an EMBL/GenBank/DDBJ whole genome shotgun (WGS) entry which is preliminary data.</text>
</comment>
<dbReference type="EMBL" id="JAOPGA020001753">
    <property type="protein sequence ID" value="KAL0491060.1"/>
    <property type="molecule type" value="Genomic_DNA"/>
</dbReference>
<dbReference type="AlphaFoldDB" id="A0AAW2ZNK7"/>
<dbReference type="Proteomes" id="UP001431209">
    <property type="component" value="Unassembled WGS sequence"/>
</dbReference>
<accession>A0AAW2ZNK7</accession>
<evidence type="ECO:0000313" key="2">
    <source>
        <dbReference type="EMBL" id="KAL0491060.1"/>
    </source>
</evidence>
<proteinExistence type="predicted"/>
<keyword evidence="3" id="KW-1185">Reference proteome</keyword>
<evidence type="ECO:0000313" key="3">
    <source>
        <dbReference type="Proteomes" id="UP001431209"/>
    </source>
</evidence>